<comment type="caution">
    <text evidence="1">The sequence shown here is derived from an EMBL/GenBank/DDBJ whole genome shotgun (WGS) entry which is preliminary data.</text>
</comment>
<dbReference type="PATRIC" id="fig|762836.4.peg.504"/>
<dbReference type="InterPro" id="IPR009679">
    <property type="entry name" value="Phage_186_CII-like"/>
</dbReference>
<organism evidence="1 2">
    <name type="scientific">Duganella phyllosphaerae</name>
    <dbReference type="NCBI Taxonomy" id="762836"/>
    <lineage>
        <taxon>Bacteria</taxon>
        <taxon>Pseudomonadati</taxon>
        <taxon>Pseudomonadota</taxon>
        <taxon>Betaproteobacteria</taxon>
        <taxon>Burkholderiales</taxon>
        <taxon>Oxalobacteraceae</taxon>
        <taxon>Telluria group</taxon>
        <taxon>Duganella</taxon>
    </lineage>
</organism>
<reference evidence="2" key="1">
    <citation type="journal article" date="2016" name="Front. Microbiol.">
        <title>Molecular Keys to the Janthinobacterium and Duganella spp. Interaction with the Plant Pathogen Fusarium graminearum.</title>
        <authorList>
            <person name="Haack F.S."/>
            <person name="Poehlein A."/>
            <person name="Kroger C."/>
            <person name="Voigt C.A."/>
            <person name="Piepenbring M."/>
            <person name="Bode H.B."/>
            <person name="Daniel R."/>
            <person name="Schafer W."/>
            <person name="Streit W.R."/>
        </authorList>
    </citation>
    <scope>NUCLEOTIDE SEQUENCE [LARGE SCALE GENOMIC DNA]</scope>
    <source>
        <strain evidence="2">T54</strain>
    </source>
</reference>
<dbReference type="EMBL" id="LROM01000036">
    <property type="protein sequence ID" value="OFA08797.1"/>
    <property type="molecule type" value="Genomic_DNA"/>
</dbReference>
<sequence length="152" mass="17025">MEIRKSYLAIIKAFPGGWDAMTGAVGMTRNALENRIYERKGQGVDVELAMLMQTFAGTTHFAEAVAIQSGGVFLKMPTDIDHRNEDLGKKFRELNVRLGAFASTFDSAIDDDEINAKERNDLERQGADMQRTIAELLALSFRVYCKTDERAE</sequence>
<protein>
    <submittedName>
        <fullName evidence="1">Uncharacterized protein</fullName>
    </submittedName>
</protein>
<dbReference type="RefSeq" id="WP_070246111.1">
    <property type="nucleotide sequence ID" value="NZ_LROM01000036.1"/>
</dbReference>
<evidence type="ECO:0000313" key="2">
    <source>
        <dbReference type="Proteomes" id="UP000175989"/>
    </source>
</evidence>
<dbReference type="AlphaFoldDB" id="A0A1E7X6P4"/>
<accession>A0A1E7X6P4</accession>
<evidence type="ECO:0000313" key="1">
    <source>
        <dbReference type="EMBL" id="OFA08797.1"/>
    </source>
</evidence>
<name>A0A1E7X6P4_9BURK</name>
<dbReference type="InterPro" id="IPR048188">
    <property type="entry name" value="YmfL-like"/>
</dbReference>
<gene>
    <name evidence="1" type="ORF">DUPY_04730</name>
</gene>
<dbReference type="GO" id="GO:0003677">
    <property type="term" value="F:DNA binding"/>
    <property type="evidence" value="ECO:0007669"/>
    <property type="project" value="InterPro"/>
</dbReference>
<dbReference type="OrthoDB" id="8595569at2"/>
<dbReference type="Pfam" id="PF06892">
    <property type="entry name" value="Phage_CP76"/>
    <property type="match status" value="1"/>
</dbReference>
<dbReference type="NCBIfam" id="NF041471">
    <property type="entry name" value="phage_reg_YmfL"/>
    <property type="match status" value="1"/>
</dbReference>
<proteinExistence type="predicted"/>
<keyword evidence="2" id="KW-1185">Reference proteome</keyword>
<dbReference type="Proteomes" id="UP000175989">
    <property type="component" value="Unassembled WGS sequence"/>
</dbReference>